<evidence type="ECO:0000313" key="2">
    <source>
        <dbReference type="Proteomes" id="UP000534186"/>
    </source>
</evidence>
<reference evidence="1 2" key="1">
    <citation type="submission" date="2020-07" db="EMBL/GenBank/DDBJ databases">
        <title>Genomic Encyclopedia of Type Strains, Phase IV (KMG-V): Genome sequencing to study the core and pangenomes of soil and plant-associated prokaryotes.</title>
        <authorList>
            <person name="Whitman W."/>
        </authorList>
    </citation>
    <scope>NUCLEOTIDE SEQUENCE [LARGE SCALE GENOMIC DNA]</scope>
    <source>
        <strain evidence="1 2">M8UP30</strain>
    </source>
</reference>
<gene>
    <name evidence="1" type="ORF">HDF12_000688</name>
</gene>
<sequence length="55" mass="5823">MATKGPQHTYTETCTNCGAVIPVRDVVNIDAKKSGCPKCGEACKVPGSEKWQLGN</sequence>
<proteinExistence type="predicted"/>
<dbReference type="EMBL" id="JACCCV010000001">
    <property type="protein sequence ID" value="NYF50323.1"/>
    <property type="molecule type" value="Genomic_DNA"/>
</dbReference>
<accession>A0A7Y9T1B8</accession>
<protein>
    <submittedName>
        <fullName evidence="1">Putative RNA-binding Zn-ribbon protein involved in translation (DUF1610 family)</fullName>
    </submittedName>
</protein>
<dbReference type="Proteomes" id="UP000534186">
    <property type="component" value="Unassembled WGS sequence"/>
</dbReference>
<name>A0A7Y9T1B8_9BACT</name>
<evidence type="ECO:0000313" key="1">
    <source>
        <dbReference type="EMBL" id="NYF50323.1"/>
    </source>
</evidence>
<organism evidence="1 2">
    <name type="scientific">Tunturiibacter lichenicola</name>
    <dbReference type="NCBI Taxonomy" id="2051959"/>
    <lineage>
        <taxon>Bacteria</taxon>
        <taxon>Pseudomonadati</taxon>
        <taxon>Acidobacteriota</taxon>
        <taxon>Terriglobia</taxon>
        <taxon>Terriglobales</taxon>
        <taxon>Acidobacteriaceae</taxon>
        <taxon>Tunturiibacter</taxon>
    </lineage>
</organism>
<dbReference type="AlphaFoldDB" id="A0A7Y9T1B8"/>
<comment type="caution">
    <text evidence="1">The sequence shown here is derived from an EMBL/GenBank/DDBJ whole genome shotgun (WGS) entry which is preliminary data.</text>
</comment>